<proteinExistence type="predicted"/>
<dbReference type="EMBL" id="CP002130">
    <property type="protein sequence ID" value="AEI88682.1"/>
    <property type="molecule type" value="Genomic_DNA"/>
</dbReference>
<dbReference type="Proteomes" id="UP000006639">
    <property type="component" value="Chromosome"/>
</dbReference>
<evidence type="ECO:0000313" key="1">
    <source>
        <dbReference type="EMBL" id="AEI88682.1"/>
    </source>
</evidence>
<keyword evidence="2" id="KW-1185">Reference proteome</keyword>
<gene>
    <name evidence="1" type="ordered locus">midi_00372</name>
</gene>
<accession>F7XVI3</accession>
<dbReference type="AlphaFoldDB" id="F7XVI3"/>
<sequence>MPLKEFFDSTTMMSQPLFCDGAWRFYSIRKRCNHLYMLNFITFLKA</sequence>
<protein>
    <submittedName>
        <fullName evidence="1">Uncharacterized protein</fullName>
    </submittedName>
</protein>
<organism evidence="1 2">
    <name type="scientific">Midichloria mitochondrii (strain IricVA)</name>
    <dbReference type="NCBI Taxonomy" id="696127"/>
    <lineage>
        <taxon>Bacteria</taxon>
        <taxon>Pseudomonadati</taxon>
        <taxon>Pseudomonadota</taxon>
        <taxon>Alphaproteobacteria</taxon>
        <taxon>Rickettsiales</taxon>
        <taxon>Candidatus Midichloriaceae</taxon>
        <taxon>Candidatus Midichloria</taxon>
    </lineage>
</organism>
<evidence type="ECO:0000313" key="2">
    <source>
        <dbReference type="Proteomes" id="UP000006639"/>
    </source>
</evidence>
<dbReference type="HOGENOM" id="CLU_3292500_0_0_5"/>
<reference evidence="1 2" key="1">
    <citation type="journal article" date="2011" name="Mol. Biol. Evol.">
        <title>Phylogenomic evidence for the presence of a flagellum and cbb3 oxidase in the free-living mitochondrial ancestor.</title>
        <authorList>
            <person name="Sassera D."/>
            <person name="Lo N."/>
            <person name="Epis S."/>
            <person name="D'Auria G."/>
            <person name="Montagna M."/>
            <person name="Comandatore F."/>
            <person name="Horner D."/>
            <person name="Pereto J."/>
            <person name="Luciano A.M."/>
            <person name="Franciosi F."/>
            <person name="Ferri E."/>
            <person name="Crotti E."/>
            <person name="Bazzocchi C."/>
            <person name="Daffonchio D."/>
            <person name="Sacchi L."/>
            <person name="Moya A."/>
            <person name="Latorre A."/>
            <person name="Bandi C."/>
        </authorList>
    </citation>
    <scope>NUCLEOTIDE SEQUENCE [LARGE SCALE GENOMIC DNA]</scope>
    <source>
        <strain evidence="1 2">IricVA</strain>
    </source>
</reference>
<dbReference type="KEGG" id="mmn:midi_00372"/>
<name>F7XVI3_MIDMI</name>